<keyword evidence="7" id="KW-0732">Signal</keyword>
<organism evidence="8 9">
    <name type="scientific">Spirodela intermedia</name>
    <name type="common">Intermediate duckweed</name>
    <dbReference type="NCBI Taxonomy" id="51605"/>
    <lineage>
        <taxon>Eukaryota</taxon>
        <taxon>Viridiplantae</taxon>
        <taxon>Streptophyta</taxon>
        <taxon>Embryophyta</taxon>
        <taxon>Tracheophyta</taxon>
        <taxon>Spermatophyta</taxon>
        <taxon>Magnoliopsida</taxon>
        <taxon>Liliopsida</taxon>
        <taxon>Araceae</taxon>
        <taxon>Lemnoideae</taxon>
        <taxon>Spirodela</taxon>
    </lineage>
</organism>
<keyword evidence="4 6" id="KW-0472">Membrane</keyword>
<proteinExistence type="inferred from homology"/>
<dbReference type="PANTHER" id="PTHR45687">
    <property type="entry name" value="AQUAPORIN OR AQUAGLYCEROPORIN RELATED"/>
    <property type="match status" value="1"/>
</dbReference>
<evidence type="ECO:0000256" key="1">
    <source>
        <dbReference type="ARBA" id="ARBA00004141"/>
    </source>
</evidence>
<evidence type="ECO:0000256" key="2">
    <source>
        <dbReference type="ARBA" id="ARBA00022692"/>
    </source>
</evidence>
<feature type="transmembrane region" description="Helical" evidence="6">
    <location>
        <begin position="61"/>
        <end position="82"/>
    </location>
</feature>
<reference evidence="9" key="1">
    <citation type="journal article" date="2020" name="Sci. Rep.">
        <title>Chromosome-scale genome assembly for the duckweed Spirodela intermedia, integrating cytogenetic maps, PacBio and Oxford Nanopore libraries.</title>
        <authorList>
            <person name="Hoang P.T.N."/>
            <person name="Fiebig A."/>
            <person name="Novak P."/>
            <person name="Macas J."/>
            <person name="Cao H.X."/>
            <person name="Stepanenko A."/>
            <person name="Chen G."/>
            <person name="Borisjuk N."/>
            <person name="Scholz U."/>
            <person name="Schubert I."/>
        </authorList>
    </citation>
    <scope>NUCLEOTIDE SEQUENCE [LARGE SCALE GENOMIC DNA]</scope>
</reference>
<name>A0ABN7E9P2_SPIIN</name>
<feature type="transmembrane region" description="Helical" evidence="6">
    <location>
        <begin position="102"/>
        <end position="125"/>
    </location>
</feature>
<keyword evidence="2 5" id="KW-0812">Transmembrane</keyword>
<protein>
    <submittedName>
        <fullName evidence="8">Uncharacterized protein</fullName>
    </submittedName>
</protein>
<dbReference type="Pfam" id="PF00230">
    <property type="entry name" value="MIP"/>
    <property type="match status" value="1"/>
</dbReference>
<sequence>MATLLFLYVAVATVIGQLKQENKCDGVGTLGIAWAFGGMIFVLVYSLHISNSNLWNRKLSLVRAVSYAVAQCLGAVCGAGLAKSIMKRPYNSLGGDANLVQPGYSTGAALGAEIVGTFLLVYTVFSATDPSARPETPMVRRLLSASGHYPITGTGINPARSFGTAVIYNQKAAWDDQWIFWIGPLTGAAIAAGYHQYVLRALAMKALSSLRSTT</sequence>
<dbReference type="Proteomes" id="UP001189122">
    <property type="component" value="Unassembled WGS sequence"/>
</dbReference>
<evidence type="ECO:0000256" key="3">
    <source>
        <dbReference type="ARBA" id="ARBA00022989"/>
    </source>
</evidence>
<dbReference type="Gene3D" id="1.20.1080.10">
    <property type="entry name" value="Glycerol uptake facilitator protein"/>
    <property type="match status" value="1"/>
</dbReference>
<evidence type="ECO:0000256" key="7">
    <source>
        <dbReference type="SAM" id="SignalP"/>
    </source>
</evidence>
<keyword evidence="3 6" id="KW-1133">Transmembrane helix</keyword>
<comment type="similarity">
    <text evidence="5">Belongs to the MIP/aquaporin (TC 1.A.8) family.</text>
</comment>
<accession>A0ABN7E9P2</accession>
<dbReference type="InterPro" id="IPR034294">
    <property type="entry name" value="Aquaporin_transptr"/>
</dbReference>
<dbReference type="EMBL" id="CACRZD030000124">
    <property type="protein sequence ID" value="CAA6674594.1"/>
    <property type="molecule type" value="Genomic_DNA"/>
</dbReference>
<evidence type="ECO:0000313" key="9">
    <source>
        <dbReference type="Proteomes" id="UP001189122"/>
    </source>
</evidence>
<comment type="subcellular location">
    <subcellularLocation>
        <location evidence="1">Membrane</location>
        <topology evidence="1">Multi-pass membrane protein</topology>
    </subcellularLocation>
</comment>
<evidence type="ECO:0000313" key="8">
    <source>
        <dbReference type="EMBL" id="CAA6674594.1"/>
    </source>
</evidence>
<dbReference type="PRINTS" id="PR00783">
    <property type="entry name" value="MINTRINSICP"/>
</dbReference>
<keyword evidence="5" id="KW-0813">Transport</keyword>
<gene>
    <name evidence="8" type="ORF">SI7747_UN020952</name>
</gene>
<comment type="caution">
    <text evidence="8">The sequence shown here is derived from an EMBL/GenBank/DDBJ whole genome shotgun (WGS) entry which is preliminary data.</text>
</comment>
<evidence type="ECO:0000256" key="6">
    <source>
        <dbReference type="SAM" id="Phobius"/>
    </source>
</evidence>
<feature type="chain" id="PRO_5047041730" evidence="7">
    <location>
        <begin position="17"/>
        <end position="214"/>
    </location>
</feature>
<feature type="transmembrane region" description="Helical" evidence="6">
    <location>
        <begin position="30"/>
        <end position="49"/>
    </location>
</feature>
<keyword evidence="9" id="KW-1185">Reference proteome</keyword>
<dbReference type="InterPro" id="IPR000425">
    <property type="entry name" value="MIP"/>
</dbReference>
<evidence type="ECO:0000256" key="5">
    <source>
        <dbReference type="RuleBase" id="RU000477"/>
    </source>
</evidence>
<dbReference type="SUPFAM" id="SSF81338">
    <property type="entry name" value="Aquaporin-like"/>
    <property type="match status" value="1"/>
</dbReference>
<evidence type="ECO:0000256" key="4">
    <source>
        <dbReference type="ARBA" id="ARBA00023136"/>
    </source>
</evidence>
<dbReference type="InterPro" id="IPR023271">
    <property type="entry name" value="Aquaporin-like"/>
</dbReference>
<feature type="signal peptide" evidence="7">
    <location>
        <begin position="1"/>
        <end position="16"/>
    </location>
</feature>